<feature type="active site" description="Cysteine persulfide intermediate" evidence="3">
    <location>
        <position position="240"/>
    </location>
</feature>
<dbReference type="SUPFAM" id="SSF46785">
    <property type="entry name" value="Winged helix' DNA-binding domain"/>
    <property type="match status" value="1"/>
</dbReference>
<comment type="subcellular location">
    <subcellularLocation>
        <location evidence="3">Cytoplasm</location>
    </subcellularLocation>
</comment>
<dbReference type="PANTHER" id="PTHR30592:SF1">
    <property type="entry name" value="SULFUR CARRIER PROTEIN FDHD"/>
    <property type="match status" value="1"/>
</dbReference>
<keyword evidence="6" id="KW-1185">Reference proteome</keyword>
<evidence type="ECO:0000256" key="4">
    <source>
        <dbReference type="SAM" id="MobiDB-lite"/>
    </source>
</evidence>
<dbReference type="InterPro" id="IPR003786">
    <property type="entry name" value="FdhD"/>
</dbReference>
<evidence type="ECO:0000313" key="5">
    <source>
        <dbReference type="EMBL" id="RAR76246.1"/>
    </source>
</evidence>
<comment type="caution">
    <text evidence="5">The sequence shown here is derived from an EMBL/GenBank/DDBJ whole genome shotgun (WGS) entry which is preliminary data.</text>
</comment>
<dbReference type="SUPFAM" id="SSF53927">
    <property type="entry name" value="Cytidine deaminase-like"/>
    <property type="match status" value="1"/>
</dbReference>
<feature type="compositionally biased region" description="Low complexity" evidence="4">
    <location>
        <begin position="84"/>
        <end position="99"/>
    </location>
</feature>
<dbReference type="GO" id="GO:0016783">
    <property type="term" value="F:sulfurtransferase activity"/>
    <property type="evidence" value="ECO:0007669"/>
    <property type="project" value="InterPro"/>
</dbReference>
<evidence type="ECO:0000313" key="6">
    <source>
        <dbReference type="Proteomes" id="UP000248856"/>
    </source>
</evidence>
<dbReference type="Gene3D" id="1.10.10.10">
    <property type="entry name" value="Winged helix-like DNA-binding domain superfamily/Winged helix DNA-binding domain"/>
    <property type="match status" value="1"/>
</dbReference>
<keyword evidence="1 3" id="KW-0963">Cytoplasm</keyword>
<dbReference type="HAMAP" id="MF_00187">
    <property type="entry name" value="FdhD"/>
    <property type="match status" value="1"/>
</dbReference>
<comment type="function">
    <text evidence="3">Required for formate dehydrogenase (FDH) activity. Acts as a sulfur carrier protein that transfers sulfur from IscS to the molybdenum cofactor prior to its insertion into FDH.</text>
</comment>
<evidence type="ECO:0000256" key="2">
    <source>
        <dbReference type="ARBA" id="ARBA00023150"/>
    </source>
</evidence>
<accession>A0A328Z1X7</accession>
<dbReference type="GO" id="GO:0097163">
    <property type="term" value="F:sulfur carrier activity"/>
    <property type="evidence" value="ECO:0007669"/>
    <property type="project" value="UniProtKB-UniRule"/>
</dbReference>
<dbReference type="GO" id="GO:0006777">
    <property type="term" value="P:Mo-molybdopterin cofactor biosynthetic process"/>
    <property type="evidence" value="ECO:0007669"/>
    <property type="project" value="UniProtKB-UniRule"/>
</dbReference>
<dbReference type="InterPro" id="IPR036390">
    <property type="entry name" value="WH_DNA-bd_sf"/>
</dbReference>
<dbReference type="PANTHER" id="PTHR30592">
    <property type="entry name" value="FORMATE DEHYDROGENASE"/>
    <property type="match status" value="1"/>
</dbReference>
<dbReference type="Gene3D" id="3.10.20.10">
    <property type="match status" value="1"/>
</dbReference>
<dbReference type="InterPro" id="IPR016193">
    <property type="entry name" value="Cytidine_deaminase-like"/>
</dbReference>
<name>A0A328Z1X7_9BURK</name>
<reference evidence="5 6" key="1">
    <citation type="submission" date="2018-06" db="EMBL/GenBank/DDBJ databases">
        <title>Genomic Encyclopedia of Archaeal and Bacterial Type Strains, Phase II (KMG-II): from individual species to whole genera.</title>
        <authorList>
            <person name="Goeker M."/>
        </authorList>
    </citation>
    <scope>NUCLEOTIDE SEQUENCE [LARGE SCALE GENOMIC DNA]</scope>
    <source>
        <strain evidence="5 6">CFPB 3232</strain>
    </source>
</reference>
<sequence>MADTDDDLTAALLSALAEWDAPQGVSMPRLAKRLGLSGSVVLRRLHLLSDAVVGGQAGPGWVRVAQDGDRWLAWLTDAGRSLAASGAGPEEAAPGPAAACLMPGEDEGGSGEAALPGPVVARAVQRHMAPAGAPASTGPQPPPWQDDAVAAEVPVALVFNGLSHAVMMATPSDLHEFALGFALSEGLIDTPADCRDIEVLARGGAEAGWEAACEVRLDIAPRCFARLKERRRALAGRTGCGLCGIDSLQALDLVPERVTQRPWVAALPAAGVSRAVAAMPPLQVFNAAAGALHAAAWATPEGELTDLLEDVGRHNALDKLIGRLAAQGRLGEGGFVVMSSRASYELVRKCARMDIPLLATVSAPTSLAVDLAVQAGIVLWGLCRPPRAVLYTGGAVAR</sequence>
<feature type="region of interest" description="Disordered" evidence="4">
    <location>
        <begin position="84"/>
        <end position="113"/>
    </location>
</feature>
<evidence type="ECO:0000256" key="1">
    <source>
        <dbReference type="ARBA" id="ARBA00022490"/>
    </source>
</evidence>
<protein>
    <recommendedName>
        <fullName evidence="3">Sulfur carrier protein FdhD</fullName>
    </recommendedName>
</protein>
<dbReference type="Proteomes" id="UP000248856">
    <property type="component" value="Unassembled WGS sequence"/>
</dbReference>
<dbReference type="Gene3D" id="3.40.140.10">
    <property type="entry name" value="Cytidine Deaminase, domain 2"/>
    <property type="match status" value="1"/>
</dbReference>
<keyword evidence="2 3" id="KW-0501">Molybdenum cofactor biosynthesis</keyword>
<dbReference type="GO" id="GO:0005737">
    <property type="term" value="C:cytoplasm"/>
    <property type="evidence" value="ECO:0007669"/>
    <property type="project" value="UniProtKB-SubCell"/>
</dbReference>
<comment type="similarity">
    <text evidence="3">Belongs to the FdhD family.</text>
</comment>
<dbReference type="AlphaFoldDB" id="A0A328Z1X7"/>
<dbReference type="InterPro" id="IPR036388">
    <property type="entry name" value="WH-like_DNA-bd_sf"/>
</dbReference>
<comment type="caution">
    <text evidence="3">Lacks conserved residue(s) required for the propagation of feature annotation.</text>
</comment>
<gene>
    <name evidence="3" type="primary">fdhD</name>
    <name evidence="5" type="ORF">AX018_10514</name>
</gene>
<dbReference type="EMBL" id="QLTA01000051">
    <property type="protein sequence ID" value="RAR76246.1"/>
    <property type="molecule type" value="Genomic_DNA"/>
</dbReference>
<proteinExistence type="inferred from homology"/>
<evidence type="ECO:0000256" key="3">
    <source>
        <dbReference type="HAMAP-Rule" id="MF_00187"/>
    </source>
</evidence>
<dbReference type="Pfam" id="PF02634">
    <property type="entry name" value="FdhD-NarQ"/>
    <property type="match status" value="1"/>
</dbReference>
<dbReference type="NCBIfam" id="TIGR00129">
    <property type="entry name" value="fdhD_narQ"/>
    <property type="match status" value="1"/>
</dbReference>
<organism evidence="5 6">
    <name type="scientific">Paracidovorax anthurii</name>
    <dbReference type="NCBI Taxonomy" id="78229"/>
    <lineage>
        <taxon>Bacteria</taxon>
        <taxon>Pseudomonadati</taxon>
        <taxon>Pseudomonadota</taxon>
        <taxon>Betaproteobacteria</taxon>
        <taxon>Burkholderiales</taxon>
        <taxon>Comamonadaceae</taxon>
        <taxon>Paracidovorax</taxon>
    </lineage>
</organism>